<proteinExistence type="predicted"/>
<accession>A0ABN7PQ92</accession>
<gene>
    <name evidence="1" type="ORF">TPAB3V08_LOCUS14705</name>
</gene>
<sequence>MFYSKVVRGEKASPGQISTLVDYMLDHRKVSAGRLCGMRGRLWTDLKYKARRHAALMRADHLKPGNKPKNEPALNDMEKKILTIIRPETAEDYCVADSLPRKTGETNFSNRDILKAIDGIPVPSVEDDPPQLFLKELLEGPVEVVEQECDNPAYEEAGIC</sequence>
<dbReference type="EMBL" id="CAJPIN010074695">
    <property type="protein sequence ID" value="CAG2067762.1"/>
    <property type="molecule type" value="Genomic_DNA"/>
</dbReference>
<evidence type="ECO:0000313" key="1">
    <source>
        <dbReference type="EMBL" id="CAG2067762.1"/>
    </source>
</evidence>
<feature type="non-terminal residue" evidence="1">
    <location>
        <position position="160"/>
    </location>
</feature>
<dbReference type="Proteomes" id="UP001153148">
    <property type="component" value="Unassembled WGS sequence"/>
</dbReference>
<organism evidence="1 2">
    <name type="scientific">Timema podura</name>
    <name type="common">Walking stick</name>
    <dbReference type="NCBI Taxonomy" id="61482"/>
    <lineage>
        <taxon>Eukaryota</taxon>
        <taxon>Metazoa</taxon>
        <taxon>Ecdysozoa</taxon>
        <taxon>Arthropoda</taxon>
        <taxon>Hexapoda</taxon>
        <taxon>Insecta</taxon>
        <taxon>Pterygota</taxon>
        <taxon>Neoptera</taxon>
        <taxon>Polyneoptera</taxon>
        <taxon>Phasmatodea</taxon>
        <taxon>Timematodea</taxon>
        <taxon>Timematoidea</taxon>
        <taxon>Timematidae</taxon>
        <taxon>Timema</taxon>
    </lineage>
</organism>
<keyword evidence="2" id="KW-1185">Reference proteome</keyword>
<protein>
    <submittedName>
        <fullName evidence="1">Uncharacterized protein</fullName>
    </submittedName>
</protein>
<reference evidence="1" key="1">
    <citation type="submission" date="2021-03" db="EMBL/GenBank/DDBJ databases">
        <authorList>
            <person name="Tran Van P."/>
        </authorList>
    </citation>
    <scope>NUCLEOTIDE SEQUENCE</scope>
</reference>
<name>A0ABN7PQ92_TIMPD</name>
<comment type="caution">
    <text evidence="1">The sequence shown here is derived from an EMBL/GenBank/DDBJ whole genome shotgun (WGS) entry which is preliminary data.</text>
</comment>
<evidence type="ECO:0000313" key="2">
    <source>
        <dbReference type="Proteomes" id="UP001153148"/>
    </source>
</evidence>